<name>A0A1V4DFN5_9ENTE</name>
<reference evidence="1 2" key="1">
    <citation type="submission" date="2017-02" db="EMBL/GenBank/DDBJ databases">
        <title>Vagococcus cremeus sp. nov., isolated from the small intestine of a marten, Martes flavigula.</title>
        <authorList>
            <person name="Tak E.J."/>
            <person name="Bae J.-W."/>
        </authorList>
    </citation>
    <scope>NUCLEOTIDE SEQUENCE [LARGE SCALE GENOMIC DNA]</scope>
    <source>
        <strain evidence="1 2">D7T301</strain>
    </source>
</reference>
<comment type="caution">
    <text evidence="1">The sequence shown here is derived from an EMBL/GenBank/DDBJ whole genome shotgun (WGS) entry which is preliminary data.</text>
</comment>
<evidence type="ECO:0008006" key="3">
    <source>
        <dbReference type="Google" id="ProtNLM"/>
    </source>
</evidence>
<dbReference type="Proteomes" id="UP000189970">
    <property type="component" value="Unassembled WGS sequence"/>
</dbReference>
<dbReference type="InterPro" id="IPR032675">
    <property type="entry name" value="LRR_dom_sf"/>
</dbReference>
<dbReference type="AlphaFoldDB" id="A0A1V4DFN5"/>
<dbReference type="RefSeq" id="WP_079345767.1">
    <property type="nucleotide sequence ID" value="NZ_MVAB01000001.1"/>
</dbReference>
<accession>A0A1V4DFN5</accession>
<evidence type="ECO:0000313" key="1">
    <source>
        <dbReference type="EMBL" id="OPF87337.1"/>
    </source>
</evidence>
<protein>
    <recommendedName>
        <fullName evidence="3">Leucine-rich repeat domain-containing protein</fullName>
    </recommendedName>
</protein>
<organism evidence="1 2">
    <name type="scientific">Vagococcus martis</name>
    <dbReference type="NCBI Taxonomy" id="1768210"/>
    <lineage>
        <taxon>Bacteria</taxon>
        <taxon>Bacillati</taxon>
        <taxon>Bacillota</taxon>
        <taxon>Bacilli</taxon>
        <taxon>Lactobacillales</taxon>
        <taxon>Enterococcaceae</taxon>
        <taxon>Vagococcus</taxon>
    </lineage>
</organism>
<proteinExistence type="predicted"/>
<dbReference type="PROSITE" id="PS51450">
    <property type="entry name" value="LRR"/>
    <property type="match status" value="1"/>
</dbReference>
<dbReference type="SUPFAM" id="SSF52058">
    <property type="entry name" value="L domain-like"/>
    <property type="match status" value="1"/>
</dbReference>
<dbReference type="InterPro" id="IPR001611">
    <property type="entry name" value="Leu-rich_rpt"/>
</dbReference>
<dbReference type="Gene3D" id="3.80.10.10">
    <property type="entry name" value="Ribonuclease Inhibitor"/>
    <property type="match status" value="1"/>
</dbReference>
<keyword evidence="2" id="KW-1185">Reference proteome</keyword>
<dbReference type="EMBL" id="MVAB01000001">
    <property type="protein sequence ID" value="OPF87337.1"/>
    <property type="molecule type" value="Genomic_DNA"/>
</dbReference>
<gene>
    <name evidence="1" type="ORF">BW731_03500</name>
</gene>
<evidence type="ECO:0000313" key="2">
    <source>
        <dbReference type="Proteomes" id="UP000189970"/>
    </source>
</evidence>
<sequence>MINISTLGSLKELKKLTLEKSEIDFDRKSEQIESIPSVEELTLLESSLLLGTLNQLPFPNLIYLEIDPNSDFAVRINDEYMSSYDYGLTLLPDKIKNMTNLTNLIIPNSRLESLDFVTNFNKLKSLDISNSYITDVRPLNQLHDLELLDIHNTPVKNTDILSNNVFVIK</sequence>